<sequence length="242" mass="26170">MFSGGVAIIGGMRFDDFDQRGYPEVDVRTGYGAWAATYDGSVLDAMDIALLDRLKEPRWSTVDIAADLGCGTGRTGAWLRANGVSTVHGVDLTPEMLDGARKRGAHAKLVEADVTATGLPSGHYQLITASLIDEHLDDLAPLYREAARLAAPGGTFVLVGYHPQFMMVSGMPTHYTDGDGESVTISTNLHLVSAHVSAALAAGWRLAEMREALIDDHWAEAKPKWERFRGQPISVAYVWRTG</sequence>
<dbReference type="InterPro" id="IPR029063">
    <property type="entry name" value="SAM-dependent_MTases_sf"/>
</dbReference>
<keyword evidence="3" id="KW-1185">Reference proteome</keyword>
<gene>
    <name evidence="2" type="ORF">GCM10009754_71930</name>
</gene>
<organism evidence="2 3">
    <name type="scientific">Amycolatopsis minnesotensis</name>
    <dbReference type="NCBI Taxonomy" id="337894"/>
    <lineage>
        <taxon>Bacteria</taxon>
        <taxon>Bacillati</taxon>
        <taxon>Actinomycetota</taxon>
        <taxon>Actinomycetes</taxon>
        <taxon>Pseudonocardiales</taxon>
        <taxon>Pseudonocardiaceae</taxon>
        <taxon>Amycolatopsis</taxon>
    </lineage>
</organism>
<accession>A0ABP5DTQ9</accession>
<dbReference type="Gene3D" id="3.40.50.150">
    <property type="entry name" value="Vaccinia Virus protein VP39"/>
    <property type="match status" value="1"/>
</dbReference>
<evidence type="ECO:0000259" key="1">
    <source>
        <dbReference type="Pfam" id="PF08241"/>
    </source>
</evidence>
<dbReference type="InterPro" id="IPR013216">
    <property type="entry name" value="Methyltransf_11"/>
</dbReference>
<proteinExistence type="predicted"/>
<dbReference type="PANTHER" id="PTHR42912">
    <property type="entry name" value="METHYLTRANSFERASE"/>
    <property type="match status" value="1"/>
</dbReference>
<dbReference type="Proteomes" id="UP001501116">
    <property type="component" value="Unassembled WGS sequence"/>
</dbReference>
<dbReference type="Pfam" id="PF08241">
    <property type="entry name" value="Methyltransf_11"/>
    <property type="match status" value="1"/>
</dbReference>
<dbReference type="EMBL" id="BAAANN010000040">
    <property type="protein sequence ID" value="GAA1984262.1"/>
    <property type="molecule type" value="Genomic_DNA"/>
</dbReference>
<feature type="domain" description="Methyltransferase type 11" evidence="1">
    <location>
        <begin position="67"/>
        <end position="158"/>
    </location>
</feature>
<comment type="caution">
    <text evidence="2">The sequence shown here is derived from an EMBL/GenBank/DDBJ whole genome shotgun (WGS) entry which is preliminary data.</text>
</comment>
<protein>
    <recommendedName>
        <fullName evidence="1">Methyltransferase type 11 domain-containing protein</fullName>
    </recommendedName>
</protein>
<evidence type="ECO:0000313" key="3">
    <source>
        <dbReference type="Proteomes" id="UP001501116"/>
    </source>
</evidence>
<dbReference type="SUPFAM" id="SSF53335">
    <property type="entry name" value="S-adenosyl-L-methionine-dependent methyltransferases"/>
    <property type="match status" value="1"/>
</dbReference>
<evidence type="ECO:0000313" key="2">
    <source>
        <dbReference type="EMBL" id="GAA1984262.1"/>
    </source>
</evidence>
<dbReference type="InterPro" id="IPR050508">
    <property type="entry name" value="Methyltransf_Superfamily"/>
</dbReference>
<name>A0ABP5DTQ9_9PSEU</name>
<reference evidence="3" key="1">
    <citation type="journal article" date="2019" name="Int. J. Syst. Evol. Microbiol.">
        <title>The Global Catalogue of Microorganisms (GCM) 10K type strain sequencing project: providing services to taxonomists for standard genome sequencing and annotation.</title>
        <authorList>
            <consortium name="The Broad Institute Genomics Platform"/>
            <consortium name="The Broad Institute Genome Sequencing Center for Infectious Disease"/>
            <person name="Wu L."/>
            <person name="Ma J."/>
        </authorList>
    </citation>
    <scope>NUCLEOTIDE SEQUENCE [LARGE SCALE GENOMIC DNA]</scope>
    <source>
        <strain evidence="3">JCM 14545</strain>
    </source>
</reference>
<dbReference type="CDD" id="cd02440">
    <property type="entry name" value="AdoMet_MTases"/>
    <property type="match status" value="1"/>
</dbReference>